<dbReference type="PANTHER" id="PTHR22792">
    <property type="entry name" value="LUPUS LA PROTEIN-RELATED"/>
    <property type="match status" value="1"/>
</dbReference>
<feature type="compositionally biased region" description="Low complexity" evidence="3">
    <location>
        <begin position="134"/>
        <end position="149"/>
    </location>
</feature>
<proteinExistence type="predicted"/>
<evidence type="ECO:0000256" key="2">
    <source>
        <dbReference type="PROSITE-ProRule" id="PRU00332"/>
    </source>
</evidence>
<dbReference type="AlphaFoldDB" id="A0AAN6DD74"/>
<evidence type="ECO:0000256" key="3">
    <source>
        <dbReference type="SAM" id="MobiDB-lite"/>
    </source>
</evidence>
<dbReference type="Gene3D" id="1.10.10.10">
    <property type="entry name" value="Winged helix-like DNA-binding domain superfamily/Winged helix DNA-binding domain"/>
    <property type="match status" value="1"/>
</dbReference>
<gene>
    <name evidence="5" type="ORF">KL928_004131</name>
</gene>
<dbReference type="InterPro" id="IPR036390">
    <property type="entry name" value="WH_DNA-bd_sf"/>
</dbReference>
<dbReference type="PROSITE" id="PS50961">
    <property type="entry name" value="HTH_LA"/>
    <property type="match status" value="1"/>
</dbReference>
<comment type="caution">
    <text evidence="5">The sequence shown here is derived from an EMBL/GenBank/DDBJ whole genome shotgun (WGS) entry which is preliminary data.</text>
</comment>
<name>A0AAN6DD74_PICAN</name>
<dbReference type="GO" id="GO:0010494">
    <property type="term" value="C:cytoplasmic stress granule"/>
    <property type="evidence" value="ECO:0007669"/>
    <property type="project" value="TreeGrafter"/>
</dbReference>
<organism evidence="5 6">
    <name type="scientific">Pichia angusta</name>
    <name type="common">Yeast</name>
    <name type="synonym">Hansenula polymorpha</name>
    <dbReference type="NCBI Taxonomy" id="870730"/>
    <lineage>
        <taxon>Eukaryota</taxon>
        <taxon>Fungi</taxon>
        <taxon>Dikarya</taxon>
        <taxon>Ascomycota</taxon>
        <taxon>Saccharomycotina</taxon>
        <taxon>Pichiomycetes</taxon>
        <taxon>Pichiales</taxon>
        <taxon>Pichiaceae</taxon>
        <taxon>Ogataea</taxon>
    </lineage>
</organism>
<reference evidence="5" key="1">
    <citation type="journal article" date="2021" name="G3 (Bethesda)">
        <title>Genomic diversity, chromosomal rearrangements, and interspecies hybridization in the ogataea polymorpha species complex.</title>
        <authorList>
            <person name="Hanson S.J."/>
            <person name="Cinneide E.O."/>
            <person name="Salzberg L.I."/>
            <person name="Wolfe K.H."/>
            <person name="McGowan J."/>
            <person name="Fitzpatrick D.A."/>
            <person name="Matlin K."/>
        </authorList>
    </citation>
    <scope>NUCLEOTIDE SEQUENCE</scope>
    <source>
        <strain evidence="5">61-244</strain>
    </source>
</reference>
<keyword evidence="1 2" id="KW-0694">RNA-binding</keyword>
<evidence type="ECO:0000313" key="6">
    <source>
        <dbReference type="Proteomes" id="UP001196530"/>
    </source>
</evidence>
<dbReference type="Pfam" id="PF05383">
    <property type="entry name" value="La"/>
    <property type="match status" value="1"/>
</dbReference>
<dbReference type="GO" id="GO:0003723">
    <property type="term" value="F:RNA binding"/>
    <property type="evidence" value="ECO:0007669"/>
    <property type="project" value="UniProtKB-UniRule"/>
</dbReference>
<dbReference type="InterPro" id="IPR006630">
    <property type="entry name" value="La_HTH"/>
</dbReference>
<dbReference type="GO" id="GO:0045727">
    <property type="term" value="P:positive regulation of translation"/>
    <property type="evidence" value="ECO:0007669"/>
    <property type="project" value="TreeGrafter"/>
</dbReference>
<feature type="compositionally biased region" description="Polar residues" evidence="3">
    <location>
        <begin position="294"/>
        <end position="306"/>
    </location>
</feature>
<dbReference type="CDD" id="cd07323">
    <property type="entry name" value="LAM"/>
    <property type="match status" value="1"/>
</dbReference>
<evidence type="ECO:0000313" key="5">
    <source>
        <dbReference type="EMBL" id="KAG7817396.1"/>
    </source>
</evidence>
<protein>
    <recommendedName>
        <fullName evidence="4">HTH La-type RNA-binding domain-containing protein</fullName>
    </recommendedName>
</protein>
<feature type="region of interest" description="Disordered" evidence="3">
    <location>
        <begin position="1"/>
        <end position="249"/>
    </location>
</feature>
<dbReference type="GO" id="GO:0005829">
    <property type="term" value="C:cytosol"/>
    <property type="evidence" value="ECO:0007669"/>
    <property type="project" value="TreeGrafter"/>
</dbReference>
<dbReference type="RefSeq" id="XP_043058825.1">
    <property type="nucleotide sequence ID" value="XM_043204796.1"/>
</dbReference>
<evidence type="ECO:0000259" key="4">
    <source>
        <dbReference type="PROSITE" id="PS50961"/>
    </source>
</evidence>
<evidence type="ECO:0000256" key="1">
    <source>
        <dbReference type="ARBA" id="ARBA00022884"/>
    </source>
</evidence>
<accession>A0AAN6DD74</accession>
<dbReference type="InterPro" id="IPR045180">
    <property type="entry name" value="La_dom_prot"/>
</dbReference>
<feature type="domain" description="HTH La-type RNA-binding" evidence="4">
    <location>
        <begin position="386"/>
        <end position="476"/>
    </location>
</feature>
<dbReference type="EMBL" id="JAHLUX010000008">
    <property type="protein sequence ID" value="KAG7817396.1"/>
    <property type="molecule type" value="Genomic_DNA"/>
</dbReference>
<dbReference type="SMART" id="SM00715">
    <property type="entry name" value="LA"/>
    <property type="match status" value="1"/>
</dbReference>
<feature type="compositionally biased region" description="Low complexity" evidence="3">
    <location>
        <begin position="272"/>
        <end position="293"/>
    </location>
</feature>
<sequence>MGDSAPSKIASAAPEVSNLHPAPPPEVNPWKKSLSSPQLAPQKESIKLPDSLTVPANGKPQVQPAVAKAKKTGKQKWVPLEAEISVSSPTKTKNKSANGNSKKKDTKQNQSKRTNRKKPALPSDQQEEKNVGHDTTTITTISDMSSATTEGTDTSDEKTLAKLASQLTISSSERPETAPPTSGSEATLDNGFTEIAATTQDQDSEQYRDPHIQRHQRSKSFNGNNMRYDKKNRNLYSRSSANLPSLPPYPILSSTPYYVPYYMPPVPPYGVSMSPTSSRRNSQMNSQASSRSSPKSTNDLRTSTTGERSSHHASPSRSPETVSPSIYGDPNLYYGVMPGIPPHAGSPDPGSPVPYFHPYYMPPPTPGFPLYSSQAPYSPTYPGTAENYGDDKVGRLIKQLEYYFSMENLLKDIYLRKHMNSEGYVSVAFIAGFSRVKILSEGDSILILQALKRTNLLEMSGPEKSEVVRLKEGWERWVLPQDQREL</sequence>
<dbReference type="PANTHER" id="PTHR22792:SF132">
    <property type="entry name" value="LA-RELATED PROTEIN 1"/>
    <property type="match status" value="1"/>
</dbReference>
<dbReference type="GeneID" id="66128182"/>
<dbReference type="SUPFAM" id="SSF46785">
    <property type="entry name" value="Winged helix' DNA-binding domain"/>
    <property type="match status" value="1"/>
</dbReference>
<dbReference type="InterPro" id="IPR036388">
    <property type="entry name" value="WH-like_DNA-bd_sf"/>
</dbReference>
<dbReference type="Proteomes" id="UP001196530">
    <property type="component" value="Unassembled WGS sequence"/>
</dbReference>
<feature type="region of interest" description="Disordered" evidence="3">
    <location>
        <begin position="272"/>
        <end position="324"/>
    </location>
</feature>